<dbReference type="GO" id="GO:0015031">
    <property type="term" value="P:protein transport"/>
    <property type="evidence" value="ECO:0007669"/>
    <property type="project" value="UniProtKB-KW"/>
</dbReference>
<protein>
    <recommendedName>
        <fullName evidence="4">Syntaxin N-terminal domain-containing protein</fullName>
    </recommendedName>
</protein>
<keyword evidence="1" id="KW-0813">Transport</keyword>
<dbReference type="InterPro" id="IPR010989">
    <property type="entry name" value="SNARE"/>
</dbReference>
<evidence type="ECO:0000256" key="1">
    <source>
        <dbReference type="ARBA" id="ARBA00022927"/>
    </source>
</evidence>
<accession>A0AAP0S546</accession>
<keyword evidence="1" id="KW-0653">Protein transport</keyword>
<dbReference type="Proteomes" id="UP001415857">
    <property type="component" value="Unassembled WGS sequence"/>
</dbReference>
<dbReference type="Pfam" id="PF00804">
    <property type="entry name" value="Syntaxin"/>
    <property type="match status" value="1"/>
</dbReference>
<keyword evidence="3" id="KW-0472">Membrane</keyword>
<dbReference type="GO" id="GO:0016192">
    <property type="term" value="P:vesicle-mediated transport"/>
    <property type="evidence" value="ECO:0007669"/>
    <property type="project" value="InterPro"/>
</dbReference>
<dbReference type="Gene3D" id="1.20.58.70">
    <property type="match status" value="1"/>
</dbReference>
<name>A0AAP0S546_LIQFO</name>
<gene>
    <name evidence="5" type="ORF">L1049_008965</name>
</gene>
<feature type="transmembrane region" description="Helical" evidence="3">
    <location>
        <begin position="123"/>
        <end position="146"/>
    </location>
</feature>
<keyword evidence="3" id="KW-0812">Transmembrane</keyword>
<sequence length="147" mass="16803">MNNHSNSLSFVGSEEHPEQHQYHVIQMTSSPSSSNGGGVDLSRFLQDVASIKDEFDVIDSIRRRLMDYHEKSKNVHDADSIKDLRARMDSDVTLALGKARLIKFRLETLDQSYEARLKSTRKWICFVTMIFMVICLLMALFGIYGLS</sequence>
<evidence type="ECO:0000256" key="2">
    <source>
        <dbReference type="SAM" id="MobiDB-lite"/>
    </source>
</evidence>
<evidence type="ECO:0000256" key="3">
    <source>
        <dbReference type="SAM" id="Phobius"/>
    </source>
</evidence>
<evidence type="ECO:0000313" key="6">
    <source>
        <dbReference type="Proteomes" id="UP001415857"/>
    </source>
</evidence>
<proteinExistence type="predicted"/>
<dbReference type="InterPro" id="IPR006011">
    <property type="entry name" value="Syntaxin_N"/>
</dbReference>
<organism evidence="5 6">
    <name type="scientific">Liquidambar formosana</name>
    <name type="common">Formosan gum</name>
    <dbReference type="NCBI Taxonomy" id="63359"/>
    <lineage>
        <taxon>Eukaryota</taxon>
        <taxon>Viridiplantae</taxon>
        <taxon>Streptophyta</taxon>
        <taxon>Embryophyta</taxon>
        <taxon>Tracheophyta</taxon>
        <taxon>Spermatophyta</taxon>
        <taxon>Magnoliopsida</taxon>
        <taxon>eudicotyledons</taxon>
        <taxon>Gunneridae</taxon>
        <taxon>Pentapetalae</taxon>
        <taxon>Saxifragales</taxon>
        <taxon>Altingiaceae</taxon>
        <taxon>Liquidambar</taxon>
    </lineage>
</organism>
<dbReference type="GO" id="GO:0016020">
    <property type="term" value="C:membrane"/>
    <property type="evidence" value="ECO:0007669"/>
    <property type="project" value="InterPro"/>
</dbReference>
<keyword evidence="6" id="KW-1185">Reference proteome</keyword>
<evidence type="ECO:0000313" key="5">
    <source>
        <dbReference type="EMBL" id="KAK9290787.1"/>
    </source>
</evidence>
<dbReference type="SUPFAM" id="SSF47661">
    <property type="entry name" value="t-snare proteins"/>
    <property type="match status" value="1"/>
</dbReference>
<dbReference type="EMBL" id="JBBPBK010000002">
    <property type="protein sequence ID" value="KAK9290787.1"/>
    <property type="molecule type" value="Genomic_DNA"/>
</dbReference>
<feature type="compositionally biased region" description="Polar residues" evidence="2">
    <location>
        <begin position="1"/>
        <end position="10"/>
    </location>
</feature>
<feature type="domain" description="Syntaxin N-terminal" evidence="4">
    <location>
        <begin position="40"/>
        <end position="117"/>
    </location>
</feature>
<dbReference type="AlphaFoldDB" id="A0AAP0S546"/>
<reference evidence="5 6" key="1">
    <citation type="journal article" date="2024" name="Plant J.">
        <title>Genome sequences and population genomics reveal climatic adaptation and genomic divergence between two closely related sweetgum species.</title>
        <authorList>
            <person name="Xu W.Q."/>
            <person name="Ren C.Q."/>
            <person name="Zhang X.Y."/>
            <person name="Comes H.P."/>
            <person name="Liu X.H."/>
            <person name="Li Y.G."/>
            <person name="Kettle C.J."/>
            <person name="Jalonen R."/>
            <person name="Gaisberger H."/>
            <person name="Ma Y.Z."/>
            <person name="Qiu Y.X."/>
        </authorList>
    </citation>
    <scope>NUCLEOTIDE SEQUENCE [LARGE SCALE GENOMIC DNA]</scope>
    <source>
        <strain evidence="5">Hangzhou</strain>
    </source>
</reference>
<keyword evidence="3" id="KW-1133">Transmembrane helix</keyword>
<feature type="region of interest" description="Disordered" evidence="2">
    <location>
        <begin position="1"/>
        <end position="20"/>
    </location>
</feature>
<comment type="caution">
    <text evidence="5">The sequence shown here is derived from an EMBL/GenBank/DDBJ whole genome shotgun (WGS) entry which is preliminary data.</text>
</comment>
<evidence type="ECO:0000259" key="4">
    <source>
        <dbReference type="Pfam" id="PF00804"/>
    </source>
</evidence>